<sequence length="110" mass="12097">MGSILQLTLLLPVLIRPQPPSKRSPSSLPKASDIADAYWNLLTNNAAVLNRWQNTSITTRFSQNQSYSERSPIRSGRPISDHTKGRGGADSTQSDGKEIFASGQRPFRAD</sequence>
<evidence type="ECO:0000256" key="1">
    <source>
        <dbReference type="SAM" id="MobiDB-lite"/>
    </source>
</evidence>
<evidence type="ECO:0000313" key="3">
    <source>
        <dbReference type="EMBL" id="KAH3851656.1"/>
    </source>
</evidence>
<name>A0A9D4R1K2_DREPO</name>
<feature type="compositionally biased region" description="Polar residues" evidence="1">
    <location>
        <begin position="59"/>
        <end position="69"/>
    </location>
</feature>
<evidence type="ECO:0008006" key="5">
    <source>
        <dbReference type="Google" id="ProtNLM"/>
    </source>
</evidence>
<feature type="chain" id="PRO_5039130317" description="Secreted protein" evidence="2">
    <location>
        <begin position="18"/>
        <end position="110"/>
    </location>
</feature>
<reference evidence="3" key="1">
    <citation type="journal article" date="2019" name="bioRxiv">
        <title>The Genome of the Zebra Mussel, Dreissena polymorpha: A Resource for Invasive Species Research.</title>
        <authorList>
            <person name="McCartney M.A."/>
            <person name="Auch B."/>
            <person name="Kono T."/>
            <person name="Mallez S."/>
            <person name="Zhang Y."/>
            <person name="Obille A."/>
            <person name="Becker A."/>
            <person name="Abrahante J.E."/>
            <person name="Garbe J."/>
            <person name="Badalamenti J.P."/>
            <person name="Herman A."/>
            <person name="Mangelson H."/>
            <person name="Liachko I."/>
            <person name="Sullivan S."/>
            <person name="Sone E.D."/>
            <person name="Koren S."/>
            <person name="Silverstein K.A.T."/>
            <person name="Beckman K.B."/>
            <person name="Gohl D.M."/>
        </authorList>
    </citation>
    <scope>NUCLEOTIDE SEQUENCE</scope>
    <source>
        <strain evidence="3">Duluth1</strain>
        <tissue evidence="3">Whole animal</tissue>
    </source>
</reference>
<organism evidence="3 4">
    <name type="scientific">Dreissena polymorpha</name>
    <name type="common">Zebra mussel</name>
    <name type="synonym">Mytilus polymorpha</name>
    <dbReference type="NCBI Taxonomy" id="45954"/>
    <lineage>
        <taxon>Eukaryota</taxon>
        <taxon>Metazoa</taxon>
        <taxon>Spiralia</taxon>
        <taxon>Lophotrochozoa</taxon>
        <taxon>Mollusca</taxon>
        <taxon>Bivalvia</taxon>
        <taxon>Autobranchia</taxon>
        <taxon>Heteroconchia</taxon>
        <taxon>Euheterodonta</taxon>
        <taxon>Imparidentia</taxon>
        <taxon>Neoheterodontei</taxon>
        <taxon>Myida</taxon>
        <taxon>Dreissenoidea</taxon>
        <taxon>Dreissenidae</taxon>
        <taxon>Dreissena</taxon>
    </lineage>
</organism>
<dbReference type="EMBL" id="JAIWYP010000003">
    <property type="protein sequence ID" value="KAH3851656.1"/>
    <property type="molecule type" value="Genomic_DNA"/>
</dbReference>
<comment type="caution">
    <text evidence="3">The sequence shown here is derived from an EMBL/GenBank/DDBJ whole genome shotgun (WGS) entry which is preliminary data.</text>
</comment>
<gene>
    <name evidence="3" type="ORF">DPMN_094139</name>
</gene>
<reference evidence="3" key="2">
    <citation type="submission" date="2020-11" db="EMBL/GenBank/DDBJ databases">
        <authorList>
            <person name="McCartney M.A."/>
            <person name="Auch B."/>
            <person name="Kono T."/>
            <person name="Mallez S."/>
            <person name="Becker A."/>
            <person name="Gohl D.M."/>
            <person name="Silverstein K.A.T."/>
            <person name="Koren S."/>
            <person name="Bechman K.B."/>
            <person name="Herman A."/>
            <person name="Abrahante J.E."/>
            <person name="Garbe J."/>
        </authorList>
    </citation>
    <scope>NUCLEOTIDE SEQUENCE</scope>
    <source>
        <strain evidence="3">Duluth1</strain>
        <tissue evidence="3">Whole animal</tissue>
    </source>
</reference>
<keyword evidence="4" id="KW-1185">Reference proteome</keyword>
<protein>
    <recommendedName>
        <fullName evidence="5">Secreted protein</fullName>
    </recommendedName>
</protein>
<accession>A0A9D4R1K2</accession>
<feature type="signal peptide" evidence="2">
    <location>
        <begin position="1"/>
        <end position="17"/>
    </location>
</feature>
<feature type="region of interest" description="Disordered" evidence="1">
    <location>
        <begin position="59"/>
        <end position="110"/>
    </location>
</feature>
<keyword evidence="2" id="KW-0732">Signal</keyword>
<proteinExistence type="predicted"/>
<dbReference type="AlphaFoldDB" id="A0A9D4R1K2"/>
<evidence type="ECO:0000313" key="4">
    <source>
        <dbReference type="Proteomes" id="UP000828390"/>
    </source>
</evidence>
<dbReference type="Proteomes" id="UP000828390">
    <property type="component" value="Unassembled WGS sequence"/>
</dbReference>
<evidence type="ECO:0000256" key="2">
    <source>
        <dbReference type="SAM" id="SignalP"/>
    </source>
</evidence>